<evidence type="ECO:0000259" key="19">
    <source>
        <dbReference type="PROSITE" id="PS51100"/>
    </source>
</evidence>
<evidence type="ECO:0000256" key="17">
    <source>
        <dbReference type="SAM" id="Coils"/>
    </source>
</evidence>
<keyword evidence="8" id="KW-0808">Transferase</keyword>
<feature type="domain" description="PTS EIIC type-3" evidence="20">
    <location>
        <begin position="9"/>
        <end position="409"/>
    </location>
</feature>
<dbReference type="SUPFAM" id="SSF52794">
    <property type="entry name" value="PTS system IIB component-like"/>
    <property type="match status" value="1"/>
</dbReference>
<feature type="modified residue" description="Phosphocysteine; by EIIA" evidence="16">
    <location>
        <position position="457"/>
    </location>
</feature>
<dbReference type="PROSITE" id="PS51100">
    <property type="entry name" value="PTS_EIIB_TYPE_3"/>
    <property type="match status" value="1"/>
</dbReference>
<keyword evidence="5" id="KW-1003">Cell membrane</keyword>
<dbReference type="GO" id="GO:1901264">
    <property type="term" value="P:carbohydrate derivative transport"/>
    <property type="evidence" value="ECO:0007669"/>
    <property type="project" value="TreeGrafter"/>
</dbReference>
<evidence type="ECO:0000256" key="2">
    <source>
        <dbReference type="ARBA" id="ARBA00012802"/>
    </source>
</evidence>
<evidence type="ECO:0000313" key="23">
    <source>
        <dbReference type="Proteomes" id="UP000265489"/>
    </source>
</evidence>
<feature type="transmembrane region" description="Helical" evidence="18">
    <location>
        <begin position="222"/>
        <end position="239"/>
    </location>
</feature>
<feature type="transmembrane region" description="Helical" evidence="18">
    <location>
        <begin position="71"/>
        <end position="91"/>
    </location>
</feature>
<keyword evidence="9" id="KW-0598">Phosphotransferase system</keyword>
<dbReference type="Pfam" id="PF02378">
    <property type="entry name" value="PTS_EIIC"/>
    <property type="match status" value="1"/>
</dbReference>
<keyword evidence="7" id="KW-0762">Sugar transport</keyword>
<evidence type="ECO:0000313" key="24">
    <source>
        <dbReference type="Proteomes" id="UP000285274"/>
    </source>
</evidence>
<evidence type="ECO:0000256" key="13">
    <source>
        <dbReference type="ARBA" id="ARBA00023136"/>
    </source>
</evidence>
<dbReference type="InterPro" id="IPR051088">
    <property type="entry name" value="PTS_Sugar-EIIC/EIIB"/>
</dbReference>
<comment type="subcellular location">
    <subcellularLocation>
        <location evidence="1">Cell membrane</location>
        <topology evidence="1">Multi-pass membrane protein</topology>
    </subcellularLocation>
</comment>
<evidence type="ECO:0000256" key="18">
    <source>
        <dbReference type="SAM" id="Phobius"/>
    </source>
</evidence>
<evidence type="ECO:0000256" key="5">
    <source>
        <dbReference type="ARBA" id="ARBA00022475"/>
    </source>
</evidence>
<proteinExistence type="predicted"/>
<comment type="catalytic activity">
    <reaction evidence="15">
        <text>lactose(out) + N(pros)-phospho-L-histidyl-[protein] = lactose 6-phosphate(in) + L-histidyl-[protein]</text>
        <dbReference type="Rhea" id="RHEA:42400"/>
        <dbReference type="Rhea" id="RHEA-COMP:9745"/>
        <dbReference type="Rhea" id="RHEA-COMP:9746"/>
        <dbReference type="ChEBI" id="CHEBI:17716"/>
        <dbReference type="ChEBI" id="CHEBI:29979"/>
        <dbReference type="ChEBI" id="CHEBI:64837"/>
        <dbReference type="ChEBI" id="CHEBI:79080"/>
        <dbReference type="EC" id="2.7.1.207"/>
    </reaction>
</comment>
<protein>
    <recommendedName>
        <fullName evidence="3">PTS system lactose-specific EIICB component</fullName>
        <ecNumber evidence="2">2.7.1.207</ecNumber>
    </recommendedName>
    <alternativeName>
        <fullName evidence="14">EIICB-Lac</fullName>
    </alternativeName>
</protein>
<dbReference type="GeneID" id="66579541"/>
<dbReference type="NCBIfam" id="TIGR00410">
    <property type="entry name" value="lacE"/>
    <property type="match status" value="1"/>
</dbReference>
<evidence type="ECO:0000256" key="15">
    <source>
        <dbReference type="ARBA" id="ARBA00048444"/>
    </source>
</evidence>
<evidence type="ECO:0000256" key="7">
    <source>
        <dbReference type="ARBA" id="ARBA00022597"/>
    </source>
</evidence>
<evidence type="ECO:0000259" key="20">
    <source>
        <dbReference type="PROSITE" id="PS51105"/>
    </source>
</evidence>
<feature type="coiled-coil region" evidence="17">
    <location>
        <begin position="410"/>
        <end position="440"/>
    </location>
</feature>
<dbReference type="AlphaFoldDB" id="A0A395W7X5"/>
<dbReference type="EC" id="2.7.1.207" evidence="2"/>
<name>A0A395W7X5_9FIRM</name>
<dbReference type="Proteomes" id="UP000285274">
    <property type="component" value="Unassembled WGS sequence"/>
</dbReference>
<dbReference type="Proteomes" id="UP000265489">
    <property type="component" value="Unassembled WGS sequence"/>
</dbReference>
<keyword evidence="10 18" id="KW-0812">Transmembrane</keyword>
<evidence type="ECO:0000256" key="4">
    <source>
        <dbReference type="ARBA" id="ARBA00022448"/>
    </source>
</evidence>
<dbReference type="EMBL" id="QRVM01000017">
    <property type="protein sequence ID" value="RGS46987.1"/>
    <property type="molecule type" value="Genomic_DNA"/>
</dbReference>
<dbReference type="PROSITE" id="PS51105">
    <property type="entry name" value="PTS_EIIC_TYPE_3"/>
    <property type="match status" value="1"/>
</dbReference>
<evidence type="ECO:0000256" key="1">
    <source>
        <dbReference type="ARBA" id="ARBA00004651"/>
    </source>
</evidence>
<keyword evidence="11" id="KW-0418">Kinase</keyword>
<evidence type="ECO:0000313" key="21">
    <source>
        <dbReference type="EMBL" id="RGS46987.1"/>
    </source>
</evidence>
<dbReference type="Gene3D" id="3.40.50.2300">
    <property type="match status" value="1"/>
</dbReference>
<evidence type="ECO:0000256" key="3">
    <source>
        <dbReference type="ARBA" id="ARBA00020834"/>
    </source>
</evidence>
<dbReference type="GO" id="GO:0016301">
    <property type="term" value="F:kinase activity"/>
    <property type="evidence" value="ECO:0007669"/>
    <property type="project" value="UniProtKB-KW"/>
</dbReference>
<evidence type="ECO:0000256" key="16">
    <source>
        <dbReference type="PROSITE-ProRule" id="PRU00423"/>
    </source>
</evidence>
<sequence length="554" mass="60034">MLDGIIKQIEKGKPFFDKIAQNIYLGAVRDGFLTAMPAILFSSVFILAASIPEIFGIVLPATVSDWLWKVYNYSMGVVGLLVAATTARCLAESMNRRMPKNKVINTTSVMLASIVGFMLLAVSNVDGGISTTYLGTKGLLASFVSAFITVNMYKFCVLKDVTIHMPKEVPGTISQMFRDVFPFSFSVLVCVLIDVACRTAFNYTFAEAIITLLQPLFTAADGYLGICIIWGAMALFWFVGVHGPSIVEPAIAAIIYANVDANLALFKAGEQASNVLTVGLGNFVGTMGGTGATLVVPFLFMLFAKSKQLKAVGKTTFVPVCFAVNEPLLFATPIVLNPYFFIPFLITPMINVSLFKFFVDVLKMNSFIYVLPWATPAPIGLILGTGISLLAVVLAVVLIVVDGIVYLPFIKAYDATLLEEEKEKEALDALEEQVEKEEAKEVQPLSLNKNINVLVLCVGAGTSAMFANAVKEGAEIENLPIDATASAYGSHYDILKDYDIVVLSPQVQSHLEEVQQDASKYGTKVVATKGAQYIKLTRDPKGAVEFICEQVKEG</sequence>
<evidence type="ECO:0000256" key="6">
    <source>
        <dbReference type="ARBA" id="ARBA00022553"/>
    </source>
</evidence>
<organism evidence="22 23">
    <name type="scientific">Holdemanella biformis</name>
    <dbReference type="NCBI Taxonomy" id="1735"/>
    <lineage>
        <taxon>Bacteria</taxon>
        <taxon>Bacillati</taxon>
        <taxon>Bacillota</taxon>
        <taxon>Erysipelotrichia</taxon>
        <taxon>Erysipelotrichales</taxon>
        <taxon>Erysipelotrichaceae</taxon>
        <taxon>Holdemanella</taxon>
    </lineage>
</organism>
<dbReference type="GO" id="GO:0008982">
    <property type="term" value="F:protein-N(PI)-phosphohistidine-sugar phosphotransferase activity"/>
    <property type="evidence" value="ECO:0007669"/>
    <property type="project" value="InterPro"/>
</dbReference>
<dbReference type="InterPro" id="IPR004501">
    <property type="entry name" value="PTS_EIIC_3"/>
</dbReference>
<dbReference type="GO" id="GO:0005886">
    <property type="term" value="C:plasma membrane"/>
    <property type="evidence" value="ECO:0007669"/>
    <property type="project" value="UniProtKB-SubCell"/>
</dbReference>
<gene>
    <name evidence="22" type="ORF">DWW32_04130</name>
    <name evidence="21" type="ORF">DWX92_05090</name>
</gene>
<dbReference type="InterPro" id="IPR036095">
    <property type="entry name" value="PTS_EIIB-like_sf"/>
</dbReference>
<dbReference type="PANTHER" id="PTHR33989:SF8">
    <property type="entry name" value="PERMEASE IIC COMPONENT"/>
    <property type="match status" value="1"/>
</dbReference>
<evidence type="ECO:0000256" key="11">
    <source>
        <dbReference type="ARBA" id="ARBA00022777"/>
    </source>
</evidence>
<feature type="domain" description="PTS EIIB type-3" evidence="19">
    <location>
        <begin position="450"/>
        <end position="553"/>
    </location>
</feature>
<feature type="transmembrane region" description="Helical" evidence="18">
    <location>
        <begin position="283"/>
        <end position="304"/>
    </location>
</feature>
<evidence type="ECO:0000256" key="14">
    <source>
        <dbReference type="ARBA" id="ARBA00029639"/>
    </source>
</evidence>
<dbReference type="GO" id="GO:0009401">
    <property type="term" value="P:phosphoenolpyruvate-dependent sugar phosphotransferase system"/>
    <property type="evidence" value="ECO:0007669"/>
    <property type="project" value="UniProtKB-KW"/>
</dbReference>
<keyword evidence="6" id="KW-0597">Phosphoprotein</keyword>
<reference evidence="23 24" key="1">
    <citation type="submission" date="2018-08" db="EMBL/GenBank/DDBJ databases">
        <title>A genome reference for cultivated species of the human gut microbiota.</title>
        <authorList>
            <person name="Zou Y."/>
            <person name="Xue W."/>
            <person name="Luo G."/>
        </authorList>
    </citation>
    <scope>NUCLEOTIDE SEQUENCE [LARGE SCALE GENOMIC DNA]</scope>
    <source>
        <strain evidence="22 23">AF15-20</strain>
        <strain evidence="21 24">AF22-10AC</strain>
    </source>
</reference>
<evidence type="ECO:0000256" key="9">
    <source>
        <dbReference type="ARBA" id="ARBA00022683"/>
    </source>
</evidence>
<evidence type="ECO:0000256" key="8">
    <source>
        <dbReference type="ARBA" id="ARBA00022679"/>
    </source>
</evidence>
<feature type="transmembrane region" description="Helical" evidence="18">
    <location>
        <begin position="339"/>
        <end position="359"/>
    </location>
</feature>
<feature type="transmembrane region" description="Helical" evidence="18">
    <location>
        <begin position="180"/>
        <end position="201"/>
    </location>
</feature>
<dbReference type="InterPro" id="IPR013012">
    <property type="entry name" value="PTS_EIIB_3"/>
</dbReference>
<dbReference type="Pfam" id="PF02302">
    <property type="entry name" value="PTS_IIB"/>
    <property type="match status" value="1"/>
</dbReference>
<dbReference type="InterPro" id="IPR003352">
    <property type="entry name" value="PTS_EIIC"/>
</dbReference>
<keyword evidence="17" id="KW-0175">Coiled coil</keyword>
<comment type="caution">
    <text evidence="22">The sequence shown here is derived from an EMBL/GenBank/DDBJ whole genome shotgun (WGS) entry which is preliminary data.</text>
</comment>
<feature type="transmembrane region" description="Helical" evidence="18">
    <location>
        <begin position="379"/>
        <end position="401"/>
    </location>
</feature>
<dbReference type="InterPro" id="IPR003501">
    <property type="entry name" value="PTS_EIIB_2/3"/>
</dbReference>
<keyword evidence="13 18" id="KW-0472">Membrane</keyword>
<keyword evidence="4" id="KW-0813">Transport</keyword>
<feature type="transmembrane region" description="Helical" evidence="18">
    <location>
        <begin position="38"/>
        <end position="59"/>
    </location>
</feature>
<dbReference type="RefSeq" id="WP_003865793.1">
    <property type="nucleotide sequence ID" value="NZ_CABLCL010000106.1"/>
</dbReference>
<keyword evidence="12 18" id="KW-1133">Transmembrane helix</keyword>
<evidence type="ECO:0000256" key="10">
    <source>
        <dbReference type="ARBA" id="ARBA00022692"/>
    </source>
</evidence>
<evidence type="ECO:0000256" key="12">
    <source>
        <dbReference type="ARBA" id="ARBA00022989"/>
    </source>
</evidence>
<feature type="transmembrane region" description="Helical" evidence="18">
    <location>
        <begin position="103"/>
        <end position="122"/>
    </location>
</feature>
<dbReference type="EMBL" id="QRYQ01000005">
    <property type="protein sequence ID" value="RGU92611.1"/>
    <property type="molecule type" value="Genomic_DNA"/>
</dbReference>
<dbReference type="PANTHER" id="PTHR33989">
    <property type="match status" value="1"/>
</dbReference>
<evidence type="ECO:0000313" key="22">
    <source>
        <dbReference type="EMBL" id="RGU92611.1"/>
    </source>
</evidence>
<accession>A0A395W7X5</accession>